<feature type="compositionally biased region" description="Polar residues" evidence="1">
    <location>
        <begin position="372"/>
        <end position="390"/>
    </location>
</feature>
<evidence type="ECO:0000256" key="1">
    <source>
        <dbReference type="SAM" id="MobiDB-lite"/>
    </source>
</evidence>
<proteinExistence type="predicted"/>
<protein>
    <submittedName>
        <fullName evidence="2">Sialidase</fullName>
    </submittedName>
</protein>
<evidence type="ECO:0000313" key="2">
    <source>
        <dbReference type="EMBL" id="CUA77284.1"/>
    </source>
</evidence>
<feature type="compositionally biased region" description="Low complexity" evidence="1">
    <location>
        <begin position="297"/>
        <end position="311"/>
    </location>
</feature>
<feature type="compositionally biased region" description="Polar residues" evidence="1">
    <location>
        <begin position="540"/>
        <end position="593"/>
    </location>
</feature>
<name>A0A0K6GFX9_9AGAM</name>
<feature type="compositionally biased region" description="Low complexity" evidence="1">
    <location>
        <begin position="594"/>
        <end position="612"/>
    </location>
</feature>
<dbReference type="Proteomes" id="UP000044841">
    <property type="component" value="Unassembled WGS sequence"/>
</dbReference>
<sequence>MNKTMDNLFVRAGRALRVHFDDSRITAAAIRQLSWRVEQGGGAIVGQPSSADVLVVDPAAPWVFHDFLRTKRPELRPSVVLAFWIPLCLTTRSLVWINHSYWQQVVIPSERPPHSEVPQGITAYSSFLAGISYSKNSLLSSTKFAPRSSTALARDSSVISNLDNSDLEVSRSLEPGASSDDEPLEIPRKPKEATSRKTRPRSDSPSTSIAPQRSAEVQRDEAEVSDILPAEVSLPPHDVDMSPPSSPPERVQQLQEESIVENVAAPSRSTPTGSTERRPLAVSGPSISQRHSPLHRSPPQDGQDSSQSRGDVSPASVTVAAEPVKSSTSNGAQAATETGRSTAPQHSETESASLVVSETVAGAKEAYVPPTLDSTPSPVQEEPNSTTVILDNSRPSSPLSPSASIIPSTARSEPANGSNPSNAPDGQPTTQGKAAAEINVTRKPAEPTGSTVAPTETASTSTAPPNTPTTVPKASAQAFPEGHKPTVEGLSGTPSSKPSPSNATKVRVRPKMRPPPERSDSASSSPTPKTDPLQPKSKLKIQSNANGQSTRPSPSAVVSMTGGTPLVKSTTSALAHSPASTISSSVTNRTTSIPASVNTTPATTVAADTPNPGAGSSLSRPKQLIVRSPTISATALRGPSASVSPVQTRHRNTSSSAYYSSPEILPLFSPPTPPTPTPEQLAAKRPVWTKEEDQYIIDYMNWVFAQDPLASTSEIMKEVAAHCPYRSVANWQNRFTSKEDSIYMNEVPVLFERLTNKTSGGSSSRNASKTLGILSGSRTRNRSAVDYVDSSDDENGATSNDGEGPPRKRTRRSRASGRRRSERMT</sequence>
<dbReference type="AlphaFoldDB" id="A0A0K6GFX9"/>
<feature type="compositionally biased region" description="Polar residues" evidence="1">
    <location>
        <begin position="641"/>
        <end position="657"/>
    </location>
</feature>
<reference evidence="2 3" key="1">
    <citation type="submission" date="2015-07" db="EMBL/GenBank/DDBJ databases">
        <authorList>
            <person name="Noorani M."/>
        </authorList>
    </citation>
    <scope>NUCLEOTIDE SEQUENCE [LARGE SCALE GENOMIC DNA]</scope>
    <source>
        <strain evidence="2">BBA 69670</strain>
    </source>
</reference>
<evidence type="ECO:0000313" key="3">
    <source>
        <dbReference type="Proteomes" id="UP000044841"/>
    </source>
</evidence>
<accession>A0A0K6GFX9</accession>
<feature type="compositionally biased region" description="Basic residues" evidence="1">
    <location>
        <begin position="807"/>
        <end position="825"/>
    </location>
</feature>
<feature type="compositionally biased region" description="Polar residues" evidence="1">
    <location>
        <begin position="492"/>
        <end position="504"/>
    </location>
</feature>
<organism evidence="2 3">
    <name type="scientific">Rhizoctonia solani</name>
    <dbReference type="NCBI Taxonomy" id="456999"/>
    <lineage>
        <taxon>Eukaryota</taxon>
        <taxon>Fungi</taxon>
        <taxon>Dikarya</taxon>
        <taxon>Basidiomycota</taxon>
        <taxon>Agaricomycotina</taxon>
        <taxon>Agaricomycetes</taxon>
        <taxon>Cantharellales</taxon>
        <taxon>Ceratobasidiaceae</taxon>
        <taxon>Rhizoctonia</taxon>
    </lineage>
</organism>
<gene>
    <name evidence="2" type="ORF">RSOLAG22IIIB_06626</name>
</gene>
<keyword evidence="3" id="KW-1185">Reference proteome</keyword>
<feature type="compositionally biased region" description="Polar residues" evidence="1">
    <location>
        <begin position="415"/>
        <end position="432"/>
    </location>
</feature>
<feature type="compositionally biased region" description="Low complexity" evidence="1">
    <location>
        <begin position="450"/>
        <end position="472"/>
    </location>
</feature>
<feature type="compositionally biased region" description="Basic and acidic residues" evidence="1">
    <location>
        <begin position="185"/>
        <end position="195"/>
    </location>
</feature>
<feature type="compositionally biased region" description="Polar residues" evidence="1">
    <location>
        <begin position="756"/>
        <end position="769"/>
    </location>
</feature>
<feature type="region of interest" description="Disordered" evidence="1">
    <location>
        <begin position="169"/>
        <end position="657"/>
    </location>
</feature>
<feature type="compositionally biased region" description="Polar residues" evidence="1">
    <location>
        <begin position="325"/>
        <end position="356"/>
    </location>
</feature>
<feature type="compositionally biased region" description="Low complexity" evidence="1">
    <location>
        <begin position="393"/>
        <end position="412"/>
    </location>
</feature>
<feature type="region of interest" description="Disordered" evidence="1">
    <location>
        <begin position="756"/>
        <end position="825"/>
    </location>
</feature>
<dbReference type="EMBL" id="CYGV01001811">
    <property type="protein sequence ID" value="CUA77284.1"/>
    <property type="molecule type" value="Genomic_DNA"/>
</dbReference>